<dbReference type="InterPro" id="IPR036591">
    <property type="entry name" value="YggU-like_sf"/>
</dbReference>
<dbReference type="Pfam" id="PF02594">
    <property type="entry name" value="DUF167"/>
    <property type="match status" value="1"/>
</dbReference>
<accession>A0A8J3DB89</accession>
<evidence type="ECO:0000256" key="2">
    <source>
        <dbReference type="HAMAP-Rule" id="MF_00634"/>
    </source>
</evidence>
<reference evidence="3" key="1">
    <citation type="journal article" date="2014" name="Int. J. Syst. Evol. Microbiol.">
        <title>Complete genome sequence of Corynebacterium casei LMG S-19264T (=DSM 44701T), isolated from a smear-ripened cheese.</title>
        <authorList>
            <consortium name="US DOE Joint Genome Institute (JGI-PGF)"/>
            <person name="Walter F."/>
            <person name="Albersmeier A."/>
            <person name="Kalinowski J."/>
            <person name="Ruckert C."/>
        </authorList>
    </citation>
    <scope>NUCLEOTIDE SEQUENCE</scope>
    <source>
        <strain evidence="3">KCTC 12870</strain>
    </source>
</reference>
<proteinExistence type="inferred from homology"/>
<keyword evidence="4" id="KW-1185">Reference proteome</keyword>
<dbReference type="SUPFAM" id="SSF69786">
    <property type="entry name" value="YggU-like"/>
    <property type="match status" value="1"/>
</dbReference>
<dbReference type="EMBL" id="BMXG01000006">
    <property type="protein sequence ID" value="GHB98197.1"/>
    <property type="molecule type" value="Genomic_DNA"/>
</dbReference>
<reference evidence="3" key="2">
    <citation type="submission" date="2020-09" db="EMBL/GenBank/DDBJ databases">
        <authorList>
            <person name="Sun Q."/>
            <person name="Kim S."/>
        </authorList>
    </citation>
    <scope>NUCLEOTIDE SEQUENCE</scope>
    <source>
        <strain evidence="3">KCTC 12870</strain>
    </source>
</reference>
<dbReference type="InterPro" id="IPR003746">
    <property type="entry name" value="DUF167"/>
</dbReference>
<comment type="similarity">
    <text evidence="1 2">Belongs to the UPF0235 family.</text>
</comment>
<organism evidence="3 4">
    <name type="scientific">Cerasicoccus arenae</name>
    <dbReference type="NCBI Taxonomy" id="424488"/>
    <lineage>
        <taxon>Bacteria</taxon>
        <taxon>Pseudomonadati</taxon>
        <taxon>Verrucomicrobiota</taxon>
        <taxon>Opitutia</taxon>
        <taxon>Puniceicoccales</taxon>
        <taxon>Cerasicoccaceae</taxon>
        <taxon>Cerasicoccus</taxon>
    </lineage>
</organism>
<dbReference type="Gene3D" id="3.30.1200.10">
    <property type="entry name" value="YggU-like"/>
    <property type="match status" value="1"/>
</dbReference>
<dbReference type="GO" id="GO:0005737">
    <property type="term" value="C:cytoplasm"/>
    <property type="evidence" value="ECO:0007669"/>
    <property type="project" value="TreeGrafter"/>
</dbReference>
<dbReference type="SMART" id="SM01152">
    <property type="entry name" value="DUF167"/>
    <property type="match status" value="1"/>
</dbReference>
<evidence type="ECO:0000256" key="1">
    <source>
        <dbReference type="ARBA" id="ARBA00010364"/>
    </source>
</evidence>
<dbReference type="RefSeq" id="WP_189513106.1">
    <property type="nucleotide sequence ID" value="NZ_BMXG01000006.1"/>
</dbReference>
<comment type="caution">
    <text evidence="3">The sequence shown here is derived from an EMBL/GenBank/DDBJ whole genome shotgun (WGS) entry which is preliminary data.</text>
</comment>
<dbReference type="HAMAP" id="MF_00634">
    <property type="entry name" value="UPF0235"/>
    <property type="match status" value="1"/>
</dbReference>
<dbReference type="PANTHER" id="PTHR13420:SF7">
    <property type="entry name" value="UPF0235 PROTEIN C15ORF40"/>
    <property type="match status" value="1"/>
</dbReference>
<dbReference type="AlphaFoldDB" id="A0A8J3DB89"/>
<name>A0A8J3DB89_9BACT</name>
<dbReference type="Proteomes" id="UP000642829">
    <property type="component" value="Unassembled WGS sequence"/>
</dbReference>
<sequence>MALMIRIFASPKASRTEIAGWQEDTLKVRIAAPPVDGQANTELVKFLAKHLGLPKRAVTIVSGEGGRRKVIAVEEMSTTELMAKLPPR</sequence>
<protein>
    <recommendedName>
        <fullName evidence="2">UPF0235 protein GCM10007047_12770</fullName>
    </recommendedName>
</protein>
<evidence type="ECO:0000313" key="4">
    <source>
        <dbReference type="Proteomes" id="UP000642829"/>
    </source>
</evidence>
<dbReference type="NCBIfam" id="TIGR00251">
    <property type="entry name" value="DUF167 family protein"/>
    <property type="match status" value="1"/>
</dbReference>
<gene>
    <name evidence="3" type="ORF">GCM10007047_12770</name>
</gene>
<evidence type="ECO:0000313" key="3">
    <source>
        <dbReference type="EMBL" id="GHB98197.1"/>
    </source>
</evidence>
<dbReference type="PANTHER" id="PTHR13420">
    <property type="entry name" value="UPF0235 PROTEIN C15ORF40"/>
    <property type="match status" value="1"/>
</dbReference>